<comment type="caution">
    <text evidence="2">The sequence shown here is derived from an EMBL/GenBank/DDBJ whole genome shotgun (WGS) entry which is preliminary data.</text>
</comment>
<keyword evidence="3" id="KW-1185">Reference proteome</keyword>
<feature type="domain" description="PPC" evidence="1">
    <location>
        <begin position="126"/>
        <end position="226"/>
    </location>
</feature>
<accession>W9H1G0</accession>
<evidence type="ECO:0000259" key="1">
    <source>
        <dbReference type="Pfam" id="PF03479"/>
    </source>
</evidence>
<name>W9H1G0_9PROT</name>
<reference evidence="2 3" key="1">
    <citation type="submission" date="2013-08" db="EMBL/GenBank/DDBJ databases">
        <title>The genome sequence of Skermanella stibiiresistens.</title>
        <authorList>
            <person name="Zhu W."/>
            <person name="Wang G."/>
        </authorList>
    </citation>
    <scope>NUCLEOTIDE SEQUENCE [LARGE SCALE GENOMIC DNA]</scope>
    <source>
        <strain evidence="2 3">SB22</strain>
    </source>
</reference>
<evidence type="ECO:0000313" key="2">
    <source>
        <dbReference type="EMBL" id="EWY38557.1"/>
    </source>
</evidence>
<gene>
    <name evidence="2" type="ORF">N825_12155</name>
</gene>
<sequence>MVEIEGGALGPFTYVLPAASSDGKHAAYYSQPHVIEGLTRIERASVSVGLREDSPFIHCHGVWIEPDGSRRAGHMMPFETVIAEPVTARAWGLTDANFLAEPDSETNFTLFHPVGAEEAKGKPSAVLARVRPNEDICEAVETLCRRHGIGSATVRGIGSLVGAEFGDGRIVGSHASEILITRGHVQADGAVTLEIAMVDMAGVIHEGRLIPGRNSVCVTFEIHVEEA</sequence>
<dbReference type="Pfam" id="PF03479">
    <property type="entry name" value="PCC"/>
    <property type="match status" value="1"/>
</dbReference>
<dbReference type="EMBL" id="AVFL01000017">
    <property type="protein sequence ID" value="EWY38557.1"/>
    <property type="molecule type" value="Genomic_DNA"/>
</dbReference>
<dbReference type="InterPro" id="IPR005175">
    <property type="entry name" value="PPC_dom"/>
</dbReference>
<proteinExistence type="predicted"/>
<dbReference type="SUPFAM" id="SSF117856">
    <property type="entry name" value="AF0104/ALDC/Ptd012-like"/>
    <property type="match status" value="2"/>
</dbReference>
<evidence type="ECO:0000313" key="3">
    <source>
        <dbReference type="Proteomes" id="UP000019486"/>
    </source>
</evidence>
<dbReference type="STRING" id="1385369.N825_12155"/>
<dbReference type="Gene3D" id="3.30.1330.80">
    <property type="entry name" value="Hypothetical protein, similar to alpha- acetolactate decarboxylase, domain 2"/>
    <property type="match status" value="2"/>
</dbReference>
<dbReference type="Proteomes" id="UP000019486">
    <property type="component" value="Unassembled WGS sequence"/>
</dbReference>
<dbReference type="AlphaFoldDB" id="W9H1G0"/>
<organism evidence="2 3">
    <name type="scientific">Skermanella stibiiresistens SB22</name>
    <dbReference type="NCBI Taxonomy" id="1385369"/>
    <lineage>
        <taxon>Bacteria</taxon>
        <taxon>Pseudomonadati</taxon>
        <taxon>Pseudomonadota</taxon>
        <taxon>Alphaproteobacteria</taxon>
        <taxon>Rhodospirillales</taxon>
        <taxon>Azospirillaceae</taxon>
        <taxon>Skermanella</taxon>
    </lineage>
</organism>
<protein>
    <recommendedName>
        <fullName evidence="1">PPC domain-containing protein</fullName>
    </recommendedName>
</protein>